<dbReference type="RefSeq" id="WP_079566219.1">
    <property type="nucleotide sequence ID" value="NZ_LT670818.1"/>
</dbReference>
<dbReference type="InterPro" id="IPR001279">
    <property type="entry name" value="Metallo-B-lactamas"/>
</dbReference>
<dbReference type="SMART" id="SM00849">
    <property type="entry name" value="Lactamase_B"/>
    <property type="match status" value="1"/>
</dbReference>
<dbReference type="InterPro" id="IPR006311">
    <property type="entry name" value="TAT_signal"/>
</dbReference>
<evidence type="ECO:0000256" key="3">
    <source>
        <dbReference type="ARBA" id="ARBA00022801"/>
    </source>
</evidence>
<dbReference type="Pfam" id="PF00753">
    <property type="entry name" value="Lactamase_B"/>
    <property type="match status" value="1"/>
</dbReference>
<dbReference type="PROSITE" id="PS51318">
    <property type="entry name" value="TAT"/>
    <property type="match status" value="1"/>
</dbReference>
<evidence type="ECO:0000259" key="6">
    <source>
        <dbReference type="SMART" id="SM00849"/>
    </source>
</evidence>
<reference evidence="7 8" key="1">
    <citation type="submission" date="2016-11" db="EMBL/GenBank/DDBJ databases">
        <authorList>
            <person name="Jaros S."/>
            <person name="Januszkiewicz K."/>
            <person name="Wedrychowicz H."/>
        </authorList>
    </citation>
    <scope>NUCLEOTIDE SEQUENCE [LARGE SCALE GENOMIC DNA]</scope>
    <source>
        <strain evidence="7 8">GAS242</strain>
    </source>
</reference>
<evidence type="ECO:0000256" key="5">
    <source>
        <dbReference type="SAM" id="SignalP"/>
    </source>
</evidence>
<keyword evidence="4" id="KW-0862">Zinc</keyword>
<keyword evidence="2" id="KW-0479">Metal-binding</keyword>
<dbReference type="GO" id="GO:0016787">
    <property type="term" value="F:hydrolase activity"/>
    <property type="evidence" value="ECO:0007669"/>
    <property type="project" value="UniProtKB-KW"/>
</dbReference>
<comment type="similarity">
    <text evidence="1">Belongs to the metallo-beta-lactamase superfamily.</text>
</comment>
<dbReference type="EMBL" id="LT670818">
    <property type="protein sequence ID" value="SHG44039.1"/>
    <property type="molecule type" value="Genomic_DNA"/>
</dbReference>
<dbReference type="PANTHER" id="PTHR42978">
    <property type="entry name" value="QUORUM-QUENCHING LACTONASE YTNP-RELATED-RELATED"/>
    <property type="match status" value="1"/>
</dbReference>
<proteinExistence type="inferred from homology"/>
<dbReference type="SUPFAM" id="SSF56281">
    <property type="entry name" value="Metallo-hydrolase/oxidoreductase"/>
    <property type="match status" value="1"/>
</dbReference>
<evidence type="ECO:0000313" key="8">
    <source>
        <dbReference type="Proteomes" id="UP000190675"/>
    </source>
</evidence>
<evidence type="ECO:0000313" key="7">
    <source>
        <dbReference type="EMBL" id="SHG44039.1"/>
    </source>
</evidence>
<dbReference type="AlphaFoldDB" id="A0A1M5JUU7"/>
<dbReference type="Gene3D" id="3.60.15.10">
    <property type="entry name" value="Ribonuclease Z/Hydroxyacylglutathione hydrolase-like"/>
    <property type="match status" value="1"/>
</dbReference>
<evidence type="ECO:0000256" key="1">
    <source>
        <dbReference type="ARBA" id="ARBA00007749"/>
    </source>
</evidence>
<protein>
    <submittedName>
        <fullName evidence="7">Glyoxylase, beta-lactamase superfamily II</fullName>
    </submittedName>
</protein>
<dbReference type="OrthoDB" id="9803916at2"/>
<dbReference type="InterPro" id="IPR036866">
    <property type="entry name" value="RibonucZ/Hydroxyglut_hydro"/>
</dbReference>
<feature type="chain" id="PRO_5013087315" evidence="5">
    <location>
        <begin position="31"/>
        <end position="324"/>
    </location>
</feature>
<dbReference type="Proteomes" id="UP000190675">
    <property type="component" value="Chromosome I"/>
</dbReference>
<accession>A0A1M5JUU7</accession>
<dbReference type="GO" id="GO:0046872">
    <property type="term" value="F:metal ion binding"/>
    <property type="evidence" value="ECO:0007669"/>
    <property type="project" value="UniProtKB-KW"/>
</dbReference>
<name>A0A1M5JUU7_9BRAD</name>
<dbReference type="CDD" id="cd07720">
    <property type="entry name" value="OPHC2-like_MBL-fold"/>
    <property type="match status" value="1"/>
</dbReference>
<sequence>MLMLDRRMLLRAGSAAVGAAALAPTAPAIARAPQAGKQAQPSFYRFKLGTIEITVVSDGTLAFPAETLWGDRAEDARGLLTSTFQPPSPVGLQINTILVNTGDKLVLIDAGCGVDKFQKTAGGLLGNLAAAGYAPGDIDMILFTHLHFDHLWGISDHENASLLFPSAEFVANEAEVAFWSAPEWANKVSPALKPLVTQANLKLASPRLRLIKAAAEVVPGVTTFDTAGHTPGHISVHISSGSEEMLLTGDVVVNSAVSFLHPEWPFGFDMDVPLATKSRMAFLDRAAADKTLVGSYHLPFPGFGHVVREGSAYRWLPADWQWTS</sequence>
<keyword evidence="5" id="KW-0732">Signal</keyword>
<feature type="signal peptide" evidence="5">
    <location>
        <begin position="1"/>
        <end position="30"/>
    </location>
</feature>
<dbReference type="InterPro" id="IPR051013">
    <property type="entry name" value="MBL_superfamily_lactonases"/>
</dbReference>
<dbReference type="PANTHER" id="PTHR42978:SF6">
    <property type="entry name" value="QUORUM-QUENCHING LACTONASE YTNP-RELATED"/>
    <property type="match status" value="1"/>
</dbReference>
<organism evidence="7 8">
    <name type="scientific">Bradyrhizobium erythrophlei</name>
    <dbReference type="NCBI Taxonomy" id="1437360"/>
    <lineage>
        <taxon>Bacteria</taxon>
        <taxon>Pseudomonadati</taxon>
        <taxon>Pseudomonadota</taxon>
        <taxon>Alphaproteobacteria</taxon>
        <taxon>Hyphomicrobiales</taxon>
        <taxon>Nitrobacteraceae</taxon>
        <taxon>Bradyrhizobium</taxon>
    </lineage>
</organism>
<keyword evidence="3" id="KW-0378">Hydrolase</keyword>
<feature type="domain" description="Metallo-beta-lactamase" evidence="6">
    <location>
        <begin position="93"/>
        <end position="297"/>
    </location>
</feature>
<evidence type="ECO:0000256" key="4">
    <source>
        <dbReference type="ARBA" id="ARBA00022833"/>
    </source>
</evidence>
<evidence type="ECO:0000256" key="2">
    <source>
        <dbReference type="ARBA" id="ARBA00022723"/>
    </source>
</evidence>
<gene>
    <name evidence="7" type="ORF">SAMN05444169_2483</name>
</gene>